<feature type="region of interest" description="Disordered" evidence="9">
    <location>
        <begin position="844"/>
        <end position="870"/>
    </location>
</feature>
<reference evidence="13" key="1">
    <citation type="submission" date="2014-11" db="EMBL/GenBank/DDBJ databases">
        <authorList>
            <person name="Otto D Thomas"/>
            <person name="Naeem Raeece"/>
        </authorList>
    </citation>
    <scope>NUCLEOTIDE SEQUENCE</scope>
</reference>
<sequence>MMLDHSRHEHKGFRFAVKDTESAPKTPKYLPDRVLPVASKTSLIHDLARLPDGLSLTAGTPPFFCPSLLSLAVPVYERRTLPLPFGAASNRSSLPSTLASWTGGAQRGIRHDPQKSFENTKNTNLYKTRAEKGRDKHKHKQVSQKQQAVPWVRPIRSSSLSSSALLWVFFYLHLFLFCLVVGGAAAAEAPARRVQTQSVALSSLDGTNGFVILGDEDDANSIAELGVSVAAVGDFNGDGMADARVGSHLHDPGGRGSAGEAYVVFGTNLGCGSFGSFQLSSLDGSNGFILNGVATHDNLGDSVASAGDINNDGIDDVMVGASSSDDNLLANYQKGAAYILFGKDTATNGNFDSTIQVSSLDGSNGFKIPGNAQNDFCGSGVSGAGDVNGDGVDDVVVGAYGADPEGRSSAGETYVIFGKRTATAGAFSTELDLSSLDGSNGFTVKGAASNDYSGYCVSGGVDVNGDGLADVLIGAYGKDFSKGAAYVIYGRNTATAGNFAASIDLSTLSASDGLGISGVDTGDEAGRSVSFLGDVNGDGVGDMLIGANEAQSRLGKAFVIFSEGYCGTGQDNCHAQAACTPSFQSFTCSCNSPYTGTGLLCNDFCGQGQDNCHTQAACQTNADGASFTCTCNSPYEGDGVSICNDFCGGNQHNCNGNATCTNTNDGTSFTCACNAGFAGDGIACDNEVWGGKAFAKALMHPSDTTSNSLHAHAGTSANECLSVGTCSSSQKCVDTASSYICDNFLTISCPSDTTTGTDPRTSTWTFSLASTGTASASDIEDSSGSSLAIVYSPADGSSLKIGAHTITATVTDSAGSTASCSFVVNVKDQEAPLISCPGTVSLSPSGTSLPSVSFPKTHVMRDNADSDSDL</sequence>
<dbReference type="PANTHER" id="PTHR23221">
    <property type="entry name" value="GLYCOSYLPHOSPHATIDYLINOSITOL PHOSPHOLIPASE D"/>
    <property type="match status" value="1"/>
</dbReference>
<keyword evidence="4" id="KW-0378">Hydrolase</keyword>
<keyword evidence="10" id="KW-0812">Transmembrane</keyword>
<accession>A0A0G4HVC4</accession>
<gene>
    <name evidence="13" type="ORF">Cvel_32215</name>
</gene>
<feature type="disulfide bond" evidence="7">
    <location>
        <begin position="654"/>
        <end position="671"/>
    </location>
</feature>
<dbReference type="InterPro" id="IPR000413">
    <property type="entry name" value="Integrin_alpha"/>
</dbReference>
<feature type="domain" description="EGF-like" evidence="11">
    <location>
        <begin position="644"/>
        <end position="685"/>
    </location>
</feature>
<feature type="repeat" description="FG-GAP" evidence="8">
    <location>
        <begin position="363"/>
        <end position="425"/>
    </location>
</feature>
<name>A0A0G4HVC4_9ALVE</name>
<dbReference type="InterPro" id="IPR024731">
    <property type="entry name" value="NELL2-like_EGF"/>
</dbReference>
<dbReference type="CDD" id="cd00054">
    <property type="entry name" value="EGF_CA"/>
    <property type="match status" value="1"/>
</dbReference>
<evidence type="ECO:0000256" key="3">
    <source>
        <dbReference type="ARBA" id="ARBA00022737"/>
    </source>
</evidence>
<keyword evidence="1 7" id="KW-0245">EGF-like domain</keyword>
<evidence type="ECO:0000256" key="8">
    <source>
        <dbReference type="PROSITE-ProRule" id="PRU00803"/>
    </source>
</evidence>
<dbReference type="PANTHER" id="PTHR23221:SF7">
    <property type="entry name" value="PHOSPHATIDYLINOSITOL-GLYCAN-SPECIFIC PHOSPHOLIPASE D"/>
    <property type="match status" value="1"/>
</dbReference>
<dbReference type="InterPro" id="IPR000742">
    <property type="entry name" value="EGF"/>
</dbReference>
<dbReference type="EMBL" id="CDMZ01004026">
    <property type="protein sequence ID" value="CEM48412.1"/>
    <property type="molecule type" value="Genomic_DNA"/>
</dbReference>
<feature type="non-terminal residue" evidence="13">
    <location>
        <position position="870"/>
    </location>
</feature>
<evidence type="ECO:0000256" key="4">
    <source>
        <dbReference type="ARBA" id="ARBA00022801"/>
    </source>
</evidence>
<keyword evidence="2" id="KW-0732">Signal</keyword>
<dbReference type="GO" id="GO:0016787">
    <property type="term" value="F:hydrolase activity"/>
    <property type="evidence" value="ECO:0007669"/>
    <property type="project" value="UniProtKB-KW"/>
</dbReference>
<dbReference type="PROSITE" id="PS51470">
    <property type="entry name" value="FG_GAP"/>
    <property type="match status" value="2"/>
</dbReference>
<dbReference type="PROSITE" id="PS01186">
    <property type="entry name" value="EGF_2"/>
    <property type="match status" value="2"/>
</dbReference>
<evidence type="ECO:0000256" key="7">
    <source>
        <dbReference type="PROSITE-ProRule" id="PRU00076"/>
    </source>
</evidence>
<dbReference type="VEuPathDB" id="CryptoDB:Cvel_32215"/>
<feature type="domain" description="EGF-like" evidence="11">
    <location>
        <begin position="562"/>
        <end position="602"/>
    </location>
</feature>
<dbReference type="SMART" id="SM00181">
    <property type="entry name" value="EGF"/>
    <property type="match status" value="3"/>
</dbReference>
<dbReference type="PhylomeDB" id="A0A0G4HVC4"/>
<protein>
    <recommendedName>
        <fullName evidence="14">HYR domain-containing protein</fullName>
    </recommendedName>
</protein>
<evidence type="ECO:0000259" key="11">
    <source>
        <dbReference type="PROSITE" id="PS50026"/>
    </source>
</evidence>
<evidence type="ECO:0008006" key="14">
    <source>
        <dbReference type="Google" id="ProtNLM"/>
    </source>
</evidence>
<keyword evidence="10" id="KW-1133">Transmembrane helix</keyword>
<dbReference type="InterPro" id="IPR013783">
    <property type="entry name" value="Ig-like_fold"/>
</dbReference>
<dbReference type="PROSITE" id="PS50026">
    <property type="entry name" value="EGF_3"/>
    <property type="match status" value="2"/>
</dbReference>
<keyword evidence="6" id="KW-0325">Glycoprotein</keyword>
<comment type="caution">
    <text evidence="7">Lacks conserved residue(s) required for the propagation of feature annotation.</text>
</comment>
<proteinExistence type="predicted"/>
<evidence type="ECO:0000256" key="6">
    <source>
        <dbReference type="ARBA" id="ARBA00023180"/>
    </source>
</evidence>
<dbReference type="Pfam" id="PF12947">
    <property type="entry name" value="EGF_3"/>
    <property type="match status" value="2"/>
</dbReference>
<dbReference type="InterPro" id="IPR013519">
    <property type="entry name" value="Int_alpha_beta-p"/>
</dbReference>
<dbReference type="GO" id="GO:0007155">
    <property type="term" value="P:cell adhesion"/>
    <property type="evidence" value="ECO:0007669"/>
    <property type="project" value="InterPro"/>
</dbReference>
<dbReference type="InterPro" id="IPR003410">
    <property type="entry name" value="HYR_dom"/>
</dbReference>
<evidence type="ECO:0000256" key="5">
    <source>
        <dbReference type="ARBA" id="ARBA00023157"/>
    </source>
</evidence>
<evidence type="ECO:0000259" key="12">
    <source>
        <dbReference type="PROSITE" id="PS50825"/>
    </source>
</evidence>
<dbReference type="Pfam" id="PF02494">
    <property type="entry name" value="HYR"/>
    <property type="match status" value="1"/>
</dbReference>
<feature type="repeat" description="FG-GAP" evidence="8">
    <location>
        <begin position="439"/>
        <end position="497"/>
    </location>
</feature>
<feature type="domain" description="HYR" evidence="12">
    <location>
        <begin position="741"/>
        <end position="828"/>
    </location>
</feature>
<evidence type="ECO:0000256" key="10">
    <source>
        <dbReference type="SAM" id="Phobius"/>
    </source>
</evidence>
<evidence type="ECO:0000256" key="2">
    <source>
        <dbReference type="ARBA" id="ARBA00022729"/>
    </source>
</evidence>
<dbReference type="Gene3D" id="2.60.40.10">
    <property type="entry name" value="Immunoglobulins"/>
    <property type="match status" value="1"/>
</dbReference>
<evidence type="ECO:0000313" key="13">
    <source>
        <dbReference type="EMBL" id="CEM48412.1"/>
    </source>
</evidence>
<dbReference type="PROSITE" id="PS50825">
    <property type="entry name" value="HYR"/>
    <property type="match status" value="1"/>
</dbReference>
<evidence type="ECO:0000256" key="1">
    <source>
        <dbReference type="ARBA" id="ARBA00022536"/>
    </source>
</evidence>
<keyword evidence="5 7" id="KW-1015">Disulfide bond</keyword>
<dbReference type="SUPFAM" id="SSF69318">
    <property type="entry name" value="Integrin alpha N-terminal domain"/>
    <property type="match status" value="1"/>
</dbReference>
<keyword evidence="10" id="KW-0472">Membrane</keyword>
<evidence type="ECO:0000256" key="9">
    <source>
        <dbReference type="SAM" id="MobiDB-lite"/>
    </source>
</evidence>
<dbReference type="Gene3D" id="2.130.10.130">
    <property type="entry name" value="Integrin alpha, N-terminal"/>
    <property type="match status" value="3"/>
</dbReference>
<dbReference type="AlphaFoldDB" id="A0A0G4HVC4"/>
<dbReference type="InterPro" id="IPR028994">
    <property type="entry name" value="Integrin_alpha_N"/>
</dbReference>
<keyword evidence="3" id="KW-0677">Repeat</keyword>
<dbReference type="GO" id="GO:0008305">
    <property type="term" value="C:integrin complex"/>
    <property type="evidence" value="ECO:0007669"/>
    <property type="project" value="InterPro"/>
</dbReference>
<dbReference type="Gene3D" id="2.10.25.10">
    <property type="entry name" value="Laminin"/>
    <property type="match status" value="2"/>
</dbReference>
<dbReference type="PRINTS" id="PR01185">
    <property type="entry name" value="INTEGRINA"/>
</dbReference>
<feature type="transmembrane region" description="Helical" evidence="10">
    <location>
        <begin position="164"/>
        <end position="187"/>
    </location>
</feature>
<organism evidence="13">
    <name type="scientific">Chromera velia CCMP2878</name>
    <dbReference type="NCBI Taxonomy" id="1169474"/>
    <lineage>
        <taxon>Eukaryota</taxon>
        <taxon>Sar</taxon>
        <taxon>Alveolata</taxon>
        <taxon>Colpodellida</taxon>
        <taxon>Chromeraceae</taxon>
        <taxon>Chromera</taxon>
    </lineage>
</organism>
<dbReference type="InterPro" id="IPR013517">
    <property type="entry name" value="FG-GAP"/>
</dbReference>
<dbReference type="Pfam" id="PF01839">
    <property type="entry name" value="FG-GAP"/>
    <property type="match status" value="3"/>
</dbReference>
<dbReference type="SMART" id="SM00191">
    <property type="entry name" value="Int_alpha"/>
    <property type="match status" value="5"/>
</dbReference>